<dbReference type="SUPFAM" id="SSF53300">
    <property type="entry name" value="vWA-like"/>
    <property type="match status" value="1"/>
</dbReference>
<dbReference type="GO" id="GO:0046872">
    <property type="term" value="F:metal ion binding"/>
    <property type="evidence" value="ECO:0007669"/>
    <property type="project" value="UniProtKB-KW"/>
</dbReference>
<keyword evidence="15" id="KW-1185">Reference proteome</keyword>
<dbReference type="FunFam" id="2.60.40.150:FF:000042">
    <property type="entry name" value="Copine 3"/>
    <property type="match status" value="1"/>
</dbReference>
<dbReference type="InterPro" id="IPR045052">
    <property type="entry name" value="Copine"/>
</dbReference>
<dbReference type="GO" id="GO:0005634">
    <property type="term" value="C:nucleus"/>
    <property type="evidence" value="ECO:0007669"/>
    <property type="project" value="UniProtKB-SubCell"/>
</dbReference>
<feature type="region of interest" description="Disordered" evidence="12">
    <location>
        <begin position="556"/>
        <end position="597"/>
    </location>
</feature>
<name>A0AAD5DZK9_9CHLO</name>
<dbReference type="GO" id="GO:0005886">
    <property type="term" value="C:plasma membrane"/>
    <property type="evidence" value="ECO:0007669"/>
    <property type="project" value="UniProtKB-SubCell"/>
</dbReference>
<dbReference type="InterPro" id="IPR035892">
    <property type="entry name" value="C2_domain_sf"/>
</dbReference>
<comment type="similarity">
    <text evidence="4">Belongs to the copine family.</text>
</comment>
<dbReference type="PROSITE" id="PS50004">
    <property type="entry name" value="C2"/>
    <property type="match status" value="2"/>
</dbReference>
<proteinExistence type="inferred from homology"/>
<keyword evidence="11" id="KW-0539">Nucleus</keyword>
<evidence type="ECO:0000256" key="6">
    <source>
        <dbReference type="ARBA" id="ARBA00022490"/>
    </source>
</evidence>
<feature type="domain" description="C2" evidence="13">
    <location>
        <begin position="18"/>
        <end position="150"/>
    </location>
</feature>
<dbReference type="Pfam" id="PF07002">
    <property type="entry name" value="Copine"/>
    <property type="match status" value="1"/>
</dbReference>
<dbReference type="PANTHER" id="PTHR10857:SF106">
    <property type="entry name" value="C2 DOMAIN-CONTAINING PROTEIN"/>
    <property type="match status" value="1"/>
</dbReference>
<evidence type="ECO:0000256" key="5">
    <source>
        <dbReference type="ARBA" id="ARBA00022475"/>
    </source>
</evidence>
<dbReference type="InterPro" id="IPR002035">
    <property type="entry name" value="VWF_A"/>
</dbReference>
<comment type="caution">
    <text evidence="14">The sequence shown here is derived from an EMBL/GenBank/DDBJ whole genome shotgun (WGS) entry which is preliminary data.</text>
</comment>
<evidence type="ECO:0000256" key="3">
    <source>
        <dbReference type="ARBA" id="ARBA00004496"/>
    </source>
</evidence>
<feature type="domain" description="C2" evidence="13">
    <location>
        <begin position="159"/>
        <end position="286"/>
    </location>
</feature>
<dbReference type="Pfam" id="PF00168">
    <property type="entry name" value="C2"/>
    <property type="match status" value="2"/>
</dbReference>
<keyword evidence="6" id="KW-0963">Cytoplasm</keyword>
<keyword evidence="10" id="KW-0472">Membrane</keyword>
<evidence type="ECO:0000313" key="15">
    <source>
        <dbReference type="Proteomes" id="UP001205105"/>
    </source>
</evidence>
<dbReference type="CDD" id="cd04047">
    <property type="entry name" value="C2B_Copine"/>
    <property type="match status" value="1"/>
</dbReference>
<feature type="compositionally biased region" description="Low complexity" evidence="12">
    <location>
        <begin position="578"/>
        <end position="597"/>
    </location>
</feature>
<dbReference type="InterPro" id="IPR000008">
    <property type="entry name" value="C2_dom"/>
</dbReference>
<dbReference type="CDD" id="cd04048">
    <property type="entry name" value="C2A_Copine"/>
    <property type="match status" value="1"/>
</dbReference>
<dbReference type="SMART" id="SM00239">
    <property type="entry name" value="C2"/>
    <property type="match status" value="2"/>
</dbReference>
<dbReference type="Proteomes" id="UP001205105">
    <property type="component" value="Unassembled WGS sequence"/>
</dbReference>
<evidence type="ECO:0000256" key="7">
    <source>
        <dbReference type="ARBA" id="ARBA00022723"/>
    </source>
</evidence>
<dbReference type="AlphaFoldDB" id="A0AAD5DZK9"/>
<evidence type="ECO:0000256" key="2">
    <source>
        <dbReference type="ARBA" id="ARBA00004236"/>
    </source>
</evidence>
<organism evidence="14 15">
    <name type="scientific">Chlorella ohadii</name>
    <dbReference type="NCBI Taxonomy" id="2649997"/>
    <lineage>
        <taxon>Eukaryota</taxon>
        <taxon>Viridiplantae</taxon>
        <taxon>Chlorophyta</taxon>
        <taxon>core chlorophytes</taxon>
        <taxon>Trebouxiophyceae</taxon>
        <taxon>Chlorellales</taxon>
        <taxon>Chlorellaceae</taxon>
        <taxon>Chlorella clade</taxon>
        <taxon>Chlorella</taxon>
    </lineage>
</organism>
<dbReference type="Gene3D" id="2.60.40.150">
    <property type="entry name" value="C2 domain"/>
    <property type="match status" value="2"/>
</dbReference>
<evidence type="ECO:0000313" key="14">
    <source>
        <dbReference type="EMBL" id="KAI7845503.1"/>
    </source>
</evidence>
<evidence type="ECO:0000256" key="10">
    <source>
        <dbReference type="ARBA" id="ARBA00023136"/>
    </source>
</evidence>
<dbReference type="GO" id="GO:0005737">
    <property type="term" value="C:cytoplasm"/>
    <property type="evidence" value="ECO:0007669"/>
    <property type="project" value="UniProtKB-SubCell"/>
</dbReference>
<evidence type="ECO:0000256" key="12">
    <source>
        <dbReference type="SAM" id="MobiDB-lite"/>
    </source>
</evidence>
<evidence type="ECO:0000256" key="4">
    <source>
        <dbReference type="ARBA" id="ARBA00009048"/>
    </source>
</evidence>
<keyword evidence="9" id="KW-0106">Calcium</keyword>
<evidence type="ECO:0000256" key="8">
    <source>
        <dbReference type="ARBA" id="ARBA00022737"/>
    </source>
</evidence>
<accession>A0AAD5DZK9</accession>
<evidence type="ECO:0000259" key="13">
    <source>
        <dbReference type="PROSITE" id="PS50004"/>
    </source>
</evidence>
<dbReference type="PANTHER" id="PTHR10857">
    <property type="entry name" value="COPINE"/>
    <property type="match status" value="1"/>
</dbReference>
<gene>
    <name evidence="14" type="ORF">COHA_000926</name>
</gene>
<sequence>MSVEDKQAAGTLSQASNGFQQDAAAAVAQMLGPGTSALVEISVKCKGLPDRDVLSKSDAMAVLLAGDGYNAKAWSEVGRTDTVCNSLNPEFRKPLRATYNFEKLQPMRLAVYDVDVREKDNRKLKLAEQASEAAFLLSDLLTASGQTLALPLKDAHGRPLPGCTAVLSAEELPNTNAVVTLALAAQRLENKDTFGKSDPFLKISKARENGAWAPVVKSEVVSNNLNPTWRPLRVSMASLCHCDEARPLLIEVYDHDAGGSHDLIGRAEASLAQLQAAAAQGQALPLVNPRKQGSAGYSSSGALLVKSVTVTPRPSFLDYIRGGVELSFIVGIDYTASNGDPRDPASLHYFSQRPTIYEDAISAVGRVLEFYDKDKHFPTYGFGAVLPPNNVTSHCFPVNGNAHNPEVAGVQGILQAYRQALSTVRLSGPTLFAPIINQAAQIAAQPSATPKYWVLLILTDGCIMDMANTLQAVVSASQLPLSLLIVGVGNEDFAAMEALDSDKKRLRAPSGQQAARDIVQFCELRPHQRDTVEGLASKLLGELPGQVVEYFHELRRMPPPGRPQATPGATPAAPPPAVAAQAAAAQPAASYPAYPTV</sequence>
<dbReference type="GO" id="GO:0071277">
    <property type="term" value="P:cellular response to calcium ion"/>
    <property type="evidence" value="ECO:0007669"/>
    <property type="project" value="TreeGrafter"/>
</dbReference>
<comment type="subcellular location">
    <subcellularLocation>
        <location evidence="2">Cell membrane</location>
    </subcellularLocation>
    <subcellularLocation>
        <location evidence="3">Cytoplasm</location>
    </subcellularLocation>
    <subcellularLocation>
        <location evidence="1">Nucleus</location>
    </subcellularLocation>
</comment>
<dbReference type="SUPFAM" id="SSF49562">
    <property type="entry name" value="C2 domain (Calcium/lipid-binding domain, CaLB)"/>
    <property type="match status" value="2"/>
</dbReference>
<reference evidence="14" key="1">
    <citation type="submission" date="2020-11" db="EMBL/GenBank/DDBJ databases">
        <title>Chlorella ohadii genome sequencing and assembly.</title>
        <authorList>
            <person name="Murik O."/>
            <person name="Treves H."/>
            <person name="Kedem I."/>
            <person name="Shotland Y."/>
            <person name="Kaplan A."/>
        </authorList>
    </citation>
    <scope>NUCLEOTIDE SEQUENCE</scope>
    <source>
        <strain evidence="14">1</strain>
    </source>
</reference>
<dbReference type="SMART" id="SM00327">
    <property type="entry name" value="VWA"/>
    <property type="match status" value="1"/>
</dbReference>
<evidence type="ECO:0000256" key="9">
    <source>
        <dbReference type="ARBA" id="ARBA00022837"/>
    </source>
</evidence>
<dbReference type="InterPro" id="IPR037768">
    <property type="entry name" value="C2B_Copine"/>
</dbReference>
<dbReference type="GO" id="GO:0005544">
    <property type="term" value="F:calcium-dependent phospholipid binding"/>
    <property type="evidence" value="ECO:0007669"/>
    <property type="project" value="InterPro"/>
</dbReference>
<evidence type="ECO:0000256" key="1">
    <source>
        <dbReference type="ARBA" id="ARBA00004123"/>
    </source>
</evidence>
<dbReference type="EMBL" id="JADXDR010000016">
    <property type="protein sequence ID" value="KAI7845503.1"/>
    <property type="molecule type" value="Genomic_DNA"/>
</dbReference>
<keyword evidence="7" id="KW-0479">Metal-binding</keyword>
<keyword evidence="5" id="KW-1003">Cell membrane</keyword>
<dbReference type="InterPro" id="IPR036465">
    <property type="entry name" value="vWFA_dom_sf"/>
</dbReference>
<evidence type="ECO:0000256" key="11">
    <source>
        <dbReference type="ARBA" id="ARBA00023242"/>
    </source>
</evidence>
<keyword evidence="8" id="KW-0677">Repeat</keyword>
<dbReference type="InterPro" id="IPR010734">
    <property type="entry name" value="Copine_C"/>
</dbReference>
<protein>
    <recommendedName>
        <fullName evidence="13">C2 domain-containing protein</fullName>
    </recommendedName>
</protein>